<feature type="region of interest" description="Disordered" evidence="1">
    <location>
        <begin position="109"/>
        <end position="139"/>
    </location>
</feature>
<reference evidence="6" key="1">
    <citation type="journal article" date="2019" name="Int. J. Syst. Evol. Microbiol.">
        <title>The Global Catalogue of Microorganisms (GCM) 10K type strain sequencing project: providing services to taxonomists for standard genome sequencing and annotation.</title>
        <authorList>
            <consortium name="The Broad Institute Genomics Platform"/>
            <consortium name="The Broad Institute Genome Sequencing Center for Infectious Disease"/>
            <person name="Wu L."/>
            <person name="Ma J."/>
        </authorList>
    </citation>
    <scope>NUCLEOTIDE SEQUENCE [LARGE SCALE GENOMIC DNA]</scope>
    <source>
        <strain evidence="6">CGMCC 1.13574</strain>
    </source>
</reference>
<dbReference type="Pfam" id="PF16111">
    <property type="entry name" value="DUF4829"/>
    <property type="match status" value="1"/>
</dbReference>
<name>A0ABW5A0G9_9BACL</name>
<gene>
    <name evidence="5" type="ORF">ACFSOY_17430</name>
</gene>
<comment type="caution">
    <text evidence="5">The sequence shown here is derived from an EMBL/GenBank/DDBJ whole genome shotgun (WGS) entry which is preliminary data.</text>
</comment>
<keyword evidence="2" id="KW-0472">Membrane</keyword>
<evidence type="ECO:0000313" key="5">
    <source>
        <dbReference type="EMBL" id="MFD2171747.1"/>
    </source>
</evidence>
<evidence type="ECO:0000256" key="2">
    <source>
        <dbReference type="SAM" id="Phobius"/>
    </source>
</evidence>
<accession>A0ABW5A0G9</accession>
<dbReference type="InterPro" id="IPR032257">
    <property type="entry name" value="DUF4830"/>
</dbReference>
<feature type="compositionally biased region" description="Basic and acidic residues" evidence="1">
    <location>
        <begin position="112"/>
        <end position="131"/>
    </location>
</feature>
<dbReference type="Proteomes" id="UP001597343">
    <property type="component" value="Unassembled WGS sequence"/>
</dbReference>
<feature type="domain" description="DUF4830" evidence="4">
    <location>
        <begin position="165"/>
        <end position="259"/>
    </location>
</feature>
<dbReference type="Pfam" id="PF16112">
    <property type="entry name" value="DUF4830"/>
    <property type="match status" value="1"/>
</dbReference>
<dbReference type="RefSeq" id="WP_386048816.1">
    <property type="nucleotide sequence ID" value="NZ_JBHUIO010000011.1"/>
</dbReference>
<sequence length="444" mass="50234">MNRCDEIKQAIWSSDLTPEMIEHVLSCPECQQEQKLVQQIGITLDLEEIPLPSRTLLPSREEIEQAVISHRWRRLRKWATAGVAAACVLVAAVQVPNFLPLDLSKNQQSLADQKEQSEGQEQKGNAPERNELLGAKQDSNSLTAMDNLQKSEEQATALDPSIVSLLDTYGWTPTQEAFKTEQIALPKSFVDLPGTYPLGLYWAKHNVLSKDVGLDLNRHRGETVTAYSIPLQEMWDDGLKLNTTAVVLLAGQEVVGSWLEKGVGMSASLRKRDFADLVKLSWGDWLKEDGQVDYSQGPDGEFRNWNAEQVVLKYYEAIQNRDYPTAYAMYSKAYQASFWYAEKGEQLFAQDWNKQGLNPENVSSVRVIDLQQTQRVEATGQAESIKGERLNRKPVEERQYQVTLDITYKTQVVQQDGINALYLGVVKESTDAPWKIDWVNQSPR</sequence>
<keyword evidence="6" id="KW-1185">Reference proteome</keyword>
<evidence type="ECO:0000259" key="4">
    <source>
        <dbReference type="Pfam" id="PF16112"/>
    </source>
</evidence>
<evidence type="ECO:0000259" key="3">
    <source>
        <dbReference type="Pfam" id="PF16111"/>
    </source>
</evidence>
<keyword evidence="2" id="KW-1133">Transmembrane helix</keyword>
<evidence type="ECO:0000256" key="1">
    <source>
        <dbReference type="SAM" id="MobiDB-lite"/>
    </source>
</evidence>
<feature type="domain" description="DUF4829" evidence="3">
    <location>
        <begin position="308"/>
        <end position="437"/>
    </location>
</feature>
<evidence type="ECO:0000313" key="6">
    <source>
        <dbReference type="Proteomes" id="UP001597343"/>
    </source>
</evidence>
<organism evidence="5 6">
    <name type="scientific">Tumebacillus lipolyticus</name>
    <dbReference type="NCBI Taxonomy" id="1280370"/>
    <lineage>
        <taxon>Bacteria</taxon>
        <taxon>Bacillati</taxon>
        <taxon>Bacillota</taxon>
        <taxon>Bacilli</taxon>
        <taxon>Bacillales</taxon>
        <taxon>Alicyclobacillaceae</taxon>
        <taxon>Tumebacillus</taxon>
    </lineage>
</organism>
<protein>
    <submittedName>
        <fullName evidence="5">DUF4829 domain-containing protein</fullName>
    </submittedName>
</protein>
<dbReference type="InterPro" id="IPR032256">
    <property type="entry name" value="DUF4829"/>
</dbReference>
<keyword evidence="2" id="KW-0812">Transmembrane</keyword>
<dbReference type="EMBL" id="JBHUIO010000011">
    <property type="protein sequence ID" value="MFD2171747.1"/>
    <property type="molecule type" value="Genomic_DNA"/>
</dbReference>
<feature type="transmembrane region" description="Helical" evidence="2">
    <location>
        <begin position="78"/>
        <end position="99"/>
    </location>
</feature>
<proteinExistence type="predicted"/>